<dbReference type="Proteomes" id="UP000503018">
    <property type="component" value="Chromosome"/>
</dbReference>
<evidence type="ECO:0000256" key="6">
    <source>
        <dbReference type="ARBA" id="ARBA00022825"/>
    </source>
</evidence>
<name>A0A6M4AWZ7_9SPHN</name>
<comment type="catalytic activity">
    <reaction evidence="1">
        <text>Hydrolysis of Pro-|-Xaa &gt;&gt; Ala-|-Xaa in oligopeptides.</text>
        <dbReference type="EC" id="3.4.21.26"/>
    </reaction>
</comment>
<dbReference type="InterPro" id="IPR023302">
    <property type="entry name" value="Pept_S9A_N"/>
</dbReference>
<dbReference type="GO" id="GO:0070012">
    <property type="term" value="F:oligopeptidase activity"/>
    <property type="evidence" value="ECO:0007669"/>
    <property type="project" value="TreeGrafter"/>
</dbReference>
<feature type="domain" description="Peptidase S9A N-terminal" evidence="8">
    <location>
        <begin position="7"/>
        <end position="409"/>
    </location>
</feature>
<keyword evidence="6" id="KW-0720">Serine protease</keyword>
<dbReference type="RefSeq" id="WP_169948072.1">
    <property type="nucleotide sequence ID" value="NZ_CP053015.1"/>
</dbReference>
<dbReference type="GO" id="GO:0005829">
    <property type="term" value="C:cytosol"/>
    <property type="evidence" value="ECO:0007669"/>
    <property type="project" value="TreeGrafter"/>
</dbReference>
<dbReference type="GO" id="GO:0004252">
    <property type="term" value="F:serine-type endopeptidase activity"/>
    <property type="evidence" value="ECO:0007669"/>
    <property type="project" value="UniProtKB-EC"/>
</dbReference>
<dbReference type="SUPFAM" id="SSF50993">
    <property type="entry name" value="Peptidase/esterase 'gauge' domain"/>
    <property type="match status" value="1"/>
</dbReference>
<dbReference type="AlphaFoldDB" id="A0A6M4AWZ7"/>
<dbReference type="InterPro" id="IPR029058">
    <property type="entry name" value="AB_hydrolase_fold"/>
</dbReference>
<evidence type="ECO:0000256" key="1">
    <source>
        <dbReference type="ARBA" id="ARBA00001070"/>
    </source>
</evidence>
<evidence type="ECO:0000256" key="4">
    <source>
        <dbReference type="ARBA" id="ARBA00022670"/>
    </source>
</evidence>
<dbReference type="InterPro" id="IPR001375">
    <property type="entry name" value="Peptidase_S9_cat"/>
</dbReference>
<keyword evidence="10" id="KW-1185">Reference proteome</keyword>
<dbReference type="SUPFAM" id="SSF53474">
    <property type="entry name" value="alpha/beta-Hydrolases"/>
    <property type="match status" value="1"/>
</dbReference>
<dbReference type="EC" id="3.4.21.26" evidence="3"/>
<dbReference type="Pfam" id="PF00326">
    <property type="entry name" value="Peptidase_S9"/>
    <property type="match status" value="1"/>
</dbReference>
<evidence type="ECO:0000256" key="3">
    <source>
        <dbReference type="ARBA" id="ARBA00011897"/>
    </source>
</evidence>
<evidence type="ECO:0000259" key="8">
    <source>
        <dbReference type="Pfam" id="PF02897"/>
    </source>
</evidence>
<keyword evidence="5" id="KW-0378">Hydrolase</keyword>
<evidence type="ECO:0000259" key="7">
    <source>
        <dbReference type="Pfam" id="PF00326"/>
    </source>
</evidence>
<dbReference type="InterPro" id="IPR051167">
    <property type="entry name" value="Prolyl_oligopep/macrocyclase"/>
</dbReference>
<dbReference type="PANTHER" id="PTHR42881:SF2">
    <property type="entry name" value="PROLYL ENDOPEPTIDASE"/>
    <property type="match status" value="1"/>
</dbReference>
<dbReference type="PROSITE" id="PS00708">
    <property type="entry name" value="PRO_ENDOPEP_SER"/>
    <property type="match status" value="1"/>
</dbReference>
<comment type="similarity">
    <text evidence="2">Belongs to the peptidase S9A family.</text>
</comment>
<proteinExistence type="inferred from homology"/>
<dbReference type="Gene3D" id="2.130.10.120">
    <property type="entry name" value="Prolyl oligopeptidase, N-terminal domain"/>
    <property type="match status" value="1"/>
</dbReference>
<dbReference type="InterPro" id="IPR002471">
    <property type="entry name" value="Pept_S9_AS"/>
</dbReference>
<dbReference type="PANTHER" id="PTHR42881">
    <property type="entry name" value="PROLYL ENDOPEPTIDASE"/>
    <property type="match status" value="1"/>
</dbReference>
<feature type="domain" description="Peptidase S9 prolyl oligopeptidase catalytic" evidence="7">
    <location>
        <begin position="468"/>
        <end position="681"/>
    </location>
</feature>
<dbReference type="EMBL" id="CP053015">
    <property type="protein sequence ID" value="QJQ33633.1"/>
    <property type="molecule type" value="Genomic_DNA"/>
</dbReference>
<evidence type="ECO:0000256" key="2">
    <source>
        <dbReference type="ARBA" id="ARBA00005228"/>
    </source>
</evidence>
<evidence type="ECO:0000313" key="9">
    <source>
        <dbReference type="EMBL" id="QJQ33633.1"/>
    </source>
</evidence>
<reference evidence="9 10" key="1">
    <citation type="submission" date="2020-01" db="EMBL/GenBank/DDBJ databases">
        <title>Sphingomonas sp. strain CSW-10.</title>
        <authorList>
            <person name="Chen W.-M."/>
        </authorList>
    </citation>
    <scope>NUCLEOTIDE SEQUENCE [LARGE SCALE GENOMIC DNA]</scope>
    <source>
        <strain evidence="9 10">CSW-10</strain>
    </source>
</reference>
<evidence type="ECO:0000313" key="10">
    <source>
        <dbReference type="Proteomes" id="UP000503018"/>
    </source>
</evidence>
<organism evidence="9 10">
    <name type="scientific">Sphingomonas lacunae</name>
    <dbReference type="NCBI Taxonomy" id="2698828"/>
    <lineage>
        <taxon>Bacteria</taxon>
        <taxon>Pseudomonadati</taxon>
        <taxon>Pseudomonadota</taxon>
        <taxon>Alphaproteobacteria</taxon>
        <taxon>Sphingomonadales</taxon>
        <taxon>Sphingomonadaceae</taxon>
        <taxon>Sphingomonas</taxon>
    </lineage>
</organism>
<dbReference type="GO" id="GO:0006508">
    <property type="term" value="P:proteolysis"/>
    <property type="evidence" value="ECO:0007669"/>
    <property type="project" value="UniProtKB-KW"/>
</dbReference>
<dbReference type="KEGG" id="slan:GV829_07250"/>
<dbReference type="Gene3D" id="3.40.50.1820">
    <property type="entry name" value="alpha/beta hydrolase"/>
    <property type="match status" value="1"/>
</dbReference>
<evidence type="ECO:0000256" key="5">
    <source>
        <dbReference type="ARBA" id="ARBA00022801"/>
    </source>
</evidence>
<keyword evidence="4" id="KW-0645">Protease</keyword>
<dbReference type="PRINTS" id="PR00862">
    <property type="entry name" value="PROLIGOPTASE"/>
</dbReference>
<dbReference type="InterPro" id="IPR002470">
    <property type="entry name" value="Peptidase_S9A"/>
</dbReference>
<gene>
    <name evidence="9" type="ORF">GV829_07250</name>
</gene>
<protein>
    <recommendedName>
        <fullName evidence="3">prolyl oligopeptidase</fullName>
        <ecNumber evidence="3">3.4.21.26</ecNumber>
    </recommendedName>
</protein>
<dbReference type="FunFam" id="3.40.50.1820:FF:000005">
    <property type="entry name" value="Prolyl endopeptidase"/>
    <property type="match status" value="1"/>
</dbReference>
<accession>A0A6M4AWZ7</accession>
<dbReference type="Pfam" id="PF02897">
    <property type="entry name" value="Peptidase_S9_N"/>
    <property type="match status" value="1"/>
</dbReference>
<sequence>MTAINYPLTRREDLVEEQFGVPVADPYRWLEGDVRTTPEVAQWVEAQNATTDAYLATLPGRSAFASRMAQLYRYDRLGLPEKRGDRYFFTRNNGQQNQSVLMVRDGRDGVGRVLIDPNSWAADGATALAEWEPSPDGSRLIYTVQDGGTDWRIVRVLDVATGEQLGDELRWVKFSGLAWARDGSGFYYSRFPAPEGGIFQTTNTNQALYFHRIGTPQSEDRLVYSTPDHPNYGHSGEVTDDGRYLVITTAEGTDERYEITLFDLAHPDRPPVKLVSGLENDWSLVGNDGSRLFFRTNKDAPRGRIVALDAQARIAPVEIVAQRDATLQNGRRVGNRIILSYLGDASSQAEMVDLQGRPVARLTLEAIGTASGFGGTANDSETFYAFTSFATPTTIYRLDTSTGRTEVFARPEVSFNPADYSIEQRFYTSRDGTRVPMFVVMKRGIDRTGGSPTILYGYGGFNNAVTPNFSATRMAWLDAGGVYAVANLRGGSEYGSAWHDAGRLLNKQNVFDDFIAAGEYLISEGITGRGELAIEGRSNGGLLVGAVVNQRPDLFAAALPGVGVMDMLRFDRFTAGRYWVDDYGYPNREPDFRNLYGYSPYHNVRSGLDYPAILVTTADTDDRVVPGHSFKYTAMLQASDIGDRPHLIRIETRAGHGSGKPVDKIVAEFADMYAFVAHWTGLDTAGLSASALAAAAANPAGETVAPPNQ</sequence>